<feature type="compositionally biased region" description="Low complexity" evidence="2">
    <location>
        <begin position="213"/>
        <end position="224"/>
    </location>
</feature>
<feature type="compositionally biased region" description="Low complexity" evidence="2">
    <location>
        <begin position="177"/>
        <end position="188"/>
    </location>
</feature>
<dbReference type="AlphaFoldDB" id="A0A5B8MVJ0"/>
<sequence length="287" mass="32259">MYQRPQANQSYSAYDANNNYAPLPTFGGRGDKAKKRKGLPLWANGKLLTYAPLAILAFILIWVMISHSRTITDLKERNQQLHTEVYKKERKESTLQKTALSYERSLHDTHAEKAQVQSKLNDALDKLKNLEDFFERHQHAHRQHAEEKDLWEKEKKFLHSEIESIRDNFRDTRQISEEAQQLQKQAEAVGKTEASKVNNPLSGGKASGDGKTEAASQEPAAAESDGASKRNLESTEDPVETDDGNENAKAGKDLTASIIKQFKHHRFSYGGEAQAQQANPPPGEVPL</sequence>
<gene>
    <name evidence="4" type="ORF">A3770_13p70670</name>
</gene>
<reference evidence="4 5" key="1">
    <citation type="submission" date="2018-07" db="EMBL/GenBank/DDBJ databases">
        <title>The complete nuclear genome of the prasinophyte Chloropicon primus (CCMP1205).</title>
        <authorList>
            <person name="Pombert J.-F."/>
            <person name="Otis C."/>
            <person name="Turmel M."/>
            <person name="Lemieux C."/>
        </authorList>
    </citation>
    <scope>NUCLEOTIDE SEQUENCE [LARGE SCALE GENOMIC DNA]</scope>
    <source>
        <strain evidence="4 5">CCMP1205</strain>
    </source>
</reference>
<protein>
    <submittedName>
        <fullName evidence="4">Uncharacterized protein</fullName>
    </submittedName>
</protein>
<evidence type="ECO:0000256" key="3">
    <source>
        <dbReference type="SAM" id="Phobius"/>
    </source>
</evidence>
<feature type="region of interest" description="Disordered" evidence="2">
    <location>
        <begin position="177"/>
        <end position="287"/>
    </location>
</feature>
<feature type="transmembrane region" description="Helical" evidence="3">
    <location>
        <begin position="47"/>
        <end position="65"/>
    </location>
</feature>
<dbReference type="Proteomes" id="UP000316726">
    <property type="component" value="Chromosome 13"/>
</dbReference>
<feature type="coiled-coil region" evidence="1">
    <location>
        <begin position="71"/>
        <end position="168"/>
    </location>
</feature>
<keyword evidence="3" id="KW-1133">Transmembrane helix</keyword>
<dbReference type="EMBL" id="CP031046">
    <property type="protein sequence ID" value="QDZ24549.1"/>
    <property type="molecule type" value="Genomic_DNA"/>
</dbReference>
<accession>A0A5B8MVJ0</accession>
<keyword evidence="3" id="KW-0472">Membrane</keyword>
<keyword evidence="3" id="KW-0812">Transmembrane</keyword>
<evidence type="ECO:0000313" key="4">
    <source>
        <dbReference type="EMBL" id="QDZ24549.1"/>
    </source>
</evidence>
<proteinExistence type="predicted"/>
<evidence type="ECO:0000313" key="5">
    <source>
        <dbReference type="Proteomes" id="UP000316726"/>
    </source>
</evidence>
<evidence type="ECO:0000256" key="1">
    <source>
        <dbReference type="SAM" id="Coils"/>
    </source>
</evidence>
<evidence type="ECO:0000256" key="2">
    <source>
        <dbReference type="SAM" id="MobiDB-lite"/>
    </source>
</evidence>
<keyword evidence="1" id="KW-0175">Coiled coil</keyword>
<keyword evidence="5" id="KW-1185">Reference proteome</keyword>
<name>A0A5B8MVJ0_9CHLO</name>
<feature type="compositionally biased region" description="Acidic residues" evidence="2">
    <location>
        <begin position="234"/>
        <end position="245"/>
    </location>
</feature>
<organism evidence="4 5">
    <name type="scientific">Chloropicon primus</name>
    <dbReference type="NCBI Taxonomy" id="1764295"/>
    <lineage>
        <taxon>Eukaryota</taxon>
        <taxon>Viridiplantae</taxon>
        <taxon>Chlorophyta</taxon>
        <taxon>Chloropicophyceae</taxon>
        <taxon>Chloropicales</taxon>
        <taxon>Chloropicaceae</taxon>
        <taxon>Chloropicon</taxon>
    </lineage>
</organism>